<comment type="caution">
    <text evidence="6">The sequence shown here is derived from an EMBL/GenBank/DDBJ whole genome shotgun (WGS) entry which is preliminary data.</text>
</comment>
<protein>
    <recommendedName>
        <fullName evidence="8">DNA-directed RNA polymerase III subunit RPC4</fullName>
    </recommendedName>
</protein>
<dbReference type="GO" id="GO:0005666">
    <property type="term" value="C:RNA polymerase III complex"/>
    <property type="evidence" value="ECO:0007669"/>
    <property type="project" value="InterPro"/>
</dbReference>
<evidence type="ECO:0000256" key="4">
    <source>
        <dbReference type="ARBA" id="ARBA00023242"/>
    </source>
</evidence>
<proteinExistence type="predicted"/>
<evidence type="ECO:0000256" key="1">
    <source>
        <dbReference type="ARBA" id="ARBA00004123"/>
    </source>
</evidence>
<sequence>MPEDRPKFKPNVSAAGSRRGRRTRIPQLVPQAGARPKEGKSGESATRGQGSNRGFGSSKPSTRRSSVGAEDEKHLDKTRTQGRHDGKDENVFNERNAFKAEPRLEKKTPWASGNEFESDDEMADASIIHGGEKIGKGDPSLFPVPLPNPHAFNGVLEKEEPAHGPVASKLLDENRVSIIQLPSILPIQLPTQTVQALDCFDGEEKTKNLPSDLRTVTGETLLVGKLRLYKSGKVKLVFGDDVEMNVTPGAECSFAEHLIQIRESQGKLVHLADLENRFVAVPDLDLLLADASK</sequence>
<keyword evidence="4" id="KW-0539">Nucleus</keyword>
<feature type="compositionally biased region" description="Polar residues" evidence="5">
    <location>
        <begin position="43"/>
        <end position="65"/>
    </location>
</feature>
<evidence type="ECO:0000256" key="5">
    <source>
        <dbReference type="SAM" id="MobiDB-lite"/>
    </source>
</evidence>
<dbReference type="PANTHER" id="PTHR13408:SF0">
    <property type="entry name" value="DNA-DIRECTED RNA POLYMERASE III SUBUNIT RPC4"/>
    <property type="match status" value="1"/>
</dbReference>
<comment type="subcellular location">
    <subcellularLocation>
        <location evidence="1">Nucleus</location>
    </subcellularLocation>
</comment>
<feature type="region of interest" description="Disordered" evidence="5">
    <location>
        <begin position="1"/>
        <end position="118"/>
    </location>
</feature>
<evidence type="ECO:0000313" key="7">
    <source>
        <dbReference type="Proteomes" id="UP001157974"/>
    </source>
</evidence>
<organism evidence="6 7">
    <name type="scientific">Rhodosorus marinus</name>
    <dbReference type="NCBI Taxonomy" id="101924"/>
    <lineage>
        <taxon>Eukaryota</taxon>
        <taxon>Rhodophyta</taxon>
        <taxon>Stylonematophyceae</taxon>
        <taxon>Stylonematales</taxon>
        <taxon>Stylonemataceae</taxon>
        <taxon>Rhodosorus</taxon>
    </lineage>
</organism>
<evidence type="ECO:0008006" key="8">
    <source>
        <dbReference type="Google" id="ProtNLM"/>
    </source>
</evidence>
<keyword evidence="2" id="KW-0240">DNA-directed RNA polymerase</keyword>
<dbReference type="PANTHER" id="PTHR13408">
    <property type="entry name" value="DNA-DIRECTED RNA POLYMERASE III"/>
    <property type="match status" value="1"/>
</dbReference>
<evidence type="ECO:0000256" key="2">
    <source>
        <dbReference type="ARBA" id="ARBA00022478"/>
    </source>
</evidence>
<keyword evidence="7" id="KW-1185">Reference proteome</keyword>
<reference evidence="6 7" key="1">
    <citation type="journal article" date="2023" name="Nat. Commun.">
        <title>Origin of minicircular mitochondrial genomes in red algae.</title>
        <authorList>
            <person name="Lee Y."/>
            <person name="Cho C.H."/>
            <person name="Lee Y.M."/>
            <person name="Park S.I."/>
            <person name="Yang J.H."/>
            <person name="West J.A."/>
            <person name="Bhattacharya D."/>
            <person name="Yoon H.S."/>
        </authorList>
    </citation>
    <scope>NUCLEOTIDE SEQUENCE [LARGE SCALE GENOMIC DNA]</scope>
    <source>
        <strain evidence="6 7">CCMP1338</strain>
        <tissue evidence="6">Whole cell</tissue>
    </source>
</reference>
<feature type="compositionally biased region" description="Basic and acidic residues" evidence="5">
    <location>
        <begin position="70"/>
        <end position="108"/>
    </location>
</feature>
<dbReference type="GO" id="GO:0042797">
    <property type="term" value="P:tRNA transcription by RNA polymerase III"/>
    <property type="evidence" value="ECO:0007669"/>
    <property type="project" value="TreeGrafter"/>
</dbReference>
<gene>
    <name evidence="6" type="ORF">NDN08_002641</name>
</gene>
<dbReference type="GO" id="GO:0003677">
    <property type="term" value="F:DNA binding"/>
    <property type="evidence" value="ECO:0007669"/>
    <property type="project" value="InterPro"/>
</dbReference>
<dbReference type="EMBL" id="JAMWBK010000004">
    <property type="protein sequence ID" value="KAJ8906146.1"/>
    <property type="molecule type" value="Genomic_DNA"/>
</dbReference>
<dbReference type="InterPro" id="IPR007811">
    <property type="entry name" value="RPC4"/>
</dbReference>
<keyword evidence="3" id="KW-0804">Transcription</keyword>
<evidence type="ECO:0000313" key="6">
    <source>
        <dbReference type="EMBL" id="KAJ8906146.1"/>
    </source>
</evidence>
<dbReference type="AlphaFoldDB" id="A0AAV8V021"/>
<dbReference type="Pfam" id="PF05132">
    <property type="entry name" value="RNA_pol_Rpc4"/>
    <property type="match status" value="1"/>
</dbReference>
<accession>A0AAV8V021</accession>
<name>A0AAV8V021_9RHOD</name>
<evidence type="ECO:0000256" key="3">
    <source>
        <dbReference type="ARBA" id="ARBA00023163"/>
    </source>
</evidence>
<dbReference type="Proteomes" id="UP001157974">
    <property type="component" value="Unassembled WGS sequence"/>
</dbReference>